<proteinExistence type="predicted"/>
<dbReference type="EMBL" id="JAVYJV010000008">
    <property type="protein sequence ID" value="KAK4364552.1"/>
    <property type="molecule type" value="Genomic_DNA"/>
</dbReference>
<sequence length="96" mass="10835">MDARALRRKDAFEAKGHGEIPSRDPWISDREAGESRGANPSTRGPGWANLWCTGCYANSGAGQLSWYGSSHAKWEILLYTSSRTRFLNENFDRREV</sequence>
<feature type="region of interest" description="Disordered" evidence="1">
    <location>
        <begin position="1"/>
        <end position="45"/>
    </location>
</feature>
<name>A0AAE1VDA6_9SOLA</name>
<reference evidence="2" key="1">
    <citation type="submission" date="2023-12" db="EMBL/GenBank/DDBJ databases">
        <title>Genome assembly of Anisodus tanguticus.</title>
        <authorList>
            <person name="Wang Y.-J."/>
        </authorList>
    </citation>
    <scope>NUCLEOTIDE SEQUENCE</scope>
    <source>
        <strain evidence="2">KB-2021</strain>
        <tissue evidence="2">Leaf</tissue>
    </source>
</reference>
<accession>A0AAE1VDA6</accession>
<dbReference type="Proteomes" id="UP001291623">
    <property type="component" value="Unassembled WGS sequence"/>
</dbReference>
<keyword evidence="3" id="KW-1185">Reference proteome</keyword>
<protein>
    <submittedName>
        <fullName evidence="2">Uncharacterized protein</fullName>
    </submittedName>
</protein>
<feature type="compositionally biased region" description="Basic and acidic residues" evidence="1">
    <location>
        <begin position="1"/>
        <end position="34"/>
    </location>
</feature>
<evidence type="ECO:0000313" key="3">
    <source>
        <dbReference type="Proteomes" id="UP001291623"/>
    </source>
</evidence>
<dbReference type="AlphaFoldDB" id="A0AAE1VDA6"/>
<comment type="caution">
    <text evidence="2">The sequence shown here is derived from an EMBL/GenBank/DDBJ whole genome shotgun (WGS) entry which is preliminary data.</text>
</comment>
<evidence type="ECO:0000313" key="2">
    <source>
        <dbReference type="EMBL" id="KAK4364552.1"/>
    </source>
</evidence>
<gene>
    <name evidence="2" type="ORF">RND71_015910</name>
</gene>
<evidence type="ECO:0000256" key="1">
    <source>
        <dbReference type="SAM" id="MobiDB-lite"/>
    </source>
</evidence>
<organism evidence="2 3">
    <name type="scientific">Anisodus tanguticus</name>
    <dbReference type="NCBI Taxonomy" id="243964"/>
    <lineage>
        <taxon>Eukaryota</taxon>
        <taxon>Viridiplantae</taxon>
        <taxon>Streptophyta</taxon>
        <taxon>Embryophyta</taxon>
        <taxon>Tracheophyta</taxon>
        <taxon>Spermatophyta</taxon>
        <taxon>Magnoliopsida</taxon>
        <taxon>eudicotyledons</taxon>
        <taxon>Gunneridae</taxon>
        <taxon>Pentapetalae</taxon>
        <taxon>asterids</taxon>
        <taxon>lamiids</taxon>
        <taxon>Solanales</taxon>
        <taxon>Solanaceae</taxon>
        <taxon>Solanoideae</taxon>
        <taxon>Hyoscyameae</taxon>
        <taxon>Anisodus</taxon>
    </lineage>
</organism>